<reference evidence="2" key="1">
    <citation type="journal article" date="2022" name="Plant J.">
        <title>Strategies of tolerance reflected in two North American maple genomes.</title>
        <authorList>
            <person name="McEvoy S.L."/>
            <person name="Sezen U.U."/>
            <person name="Trouern-Trend A."/>
            <person name="McMahon S.M."/>
            <person name="Schaberg P.G."/>
            <person name="Yang J."/>
            <person name="Wegrzyn J.L."/>
            <person name="Swenson N.G."/>
        </authorList>
    </citation>
    <scope>NUCLEOTIDE SEQUENCE</scope>
    <source>
        <strain evidence="2">91603</strain>
    </source>
</reference>
<dbReference type="Proteomes" id="UP001064489">
    <property type="component" value="Chromosome 6"/>
</dbReference>
<dbReference type="PANTHER" id="PTHR11215:SF1">
    <property type="entry name" value="MYG1 EXONUCLEASE"/>
    <property type="match status" value="1"/>
</dbReference>
<proteinExistence type="inferred from homology"/>
<keyword evidence="3" id="KW-1185">Reference proteome</keyword>
<dbReference type="Pfam" id="PF03690">
    <property type="entry name" value="MYG1_exonuc"/>
    <property type="match status" value="1"/>
</dbReference>
<sequence>MKKEDDMATVIGQFKQKAVVDEHKVGVNNTVKRVQRDRVKGLVAAGIELVATEKVEQWTDEMEAAVWDVNVRKRLVKMNTRNDALRLVRVYLGEAWVVMGPTFLELVVARLRLLKVTERELWLLCIEKGKGINDWYDHHQKGFEKIFGHGFSTKVSSAGLVYKHFGKEIIAKELQVDEGHSDVL</sequence>
<accession>A0AAD5P008</accession>
<comment type="caution">
    <text evidence="2">The sequence shown here is derived from an EMBL/GenBank/DDBJ whole genome shotgun (WGS) entry which is preliminary data.</text>
</comment>
<protein>
    <submittedName>
        <fullName evidence="2">Uncharacterized protein</fullName>
    </submittedName>
</protein>
<dbReference type="EMBL" id="JAJSOW010000004">
    <property type="protein sequence ID" value="KAI9192243.1"/>
    <property type="molecule type" value="Genomic_DNA"/>
</dbReference>
<dbReference type="GO" id="GO:0005634">
    <property type="term" value="C:nucleus"/>
    <property type="evidence" value="ECO:0007669"/>
    <property type="project" value="TreeGrafter"/>
</dbReference>
<name>A0AAD5P008_ACENE</name>
<evidence type="ECO:0000313" key="3">
    <source>
        <dbReference type="Proteomes" id="UP001064489"/>
    </source>
</evidence>
<dbReference type="GO" id="GO:0005737">
    <property type="term" value="C:cytoplasm"/>
    <property type="evidence" value="ECO:0007669"/>
    <property type="project" value="TreeGrafter"/>
</dbReference>
<gene>
    <name evidence="2" type="ORF">LWI28_019907</name>
</gene>
<dbReference type="InterPro" id="IPR003226">
    <property type="entry name" value="MYG1_exonuclease"/>
</dbReference>
<evidence type="ECO:0000256" key="1">
    <source>
        <dbReference type="ARBA" id="ARBA00010105"/>
    </source>
</evidence>
<comment type="similarity">
    <text evidence="1">Belongs to the MYG1 family.</text>
</comment>
<dbReference type="PANTHER" id="PTHR11215">
    <property type="entry name" value="METAL DEPENDENT HYDROLASE - RELATED"/>
    <property type="match status" value="1"/>
</dbReference>
<evidence type="ECO:0000313" key="2">
    <source>
        <dbReference type="EMBL" id="KAI9192243.1"/>
    </source>
</evidence>
<reference evidence="2" key="2">
    <citation type="submission" date="2023-02" db="EMBL/GenBank/DDBJ databases">
        <authorList>
            <person name="Swenson N.G."/>
            <person name="Wegrzyn J.L."/>
            <person name="Mcevoy S.L."/>
        </authorList>
    </citation>
    <scope>NUCLEOTIDE SEQUENCE</scope>
    <source>
        <strain evidence="2">91603</strain>
        <tissue evidence="2">Leaf</tissue>
    </source>
</reference>
<dbReference type="AlphaFoldDB" id="A0AAD5P008"/>
<organism evidence="2 3">
    <name type="scientific">Acer negundo</name>
    <name type="common">Box elder</name>
    <dbReference type="NCBI Taxonomy" id="4023"/>
    <lineage>
        <taxon>Eukaryota</taxon>
        <taxon>Viridiplantae</taxon>
        <taxon>Streptophyta</taxon>
        <taxon>Embryophyta</taxon>
        <taxon>Tracheophyta</taxon>
        <taxon>Spermatophyta</taxon>
        <taxon>Magnoliopsida</taxon>
        <taxon>eudicotyledons</taxon>
        <taxon>Gunneridae</taxon>
        <taxon>Pentapetalae</taxon>
        <taxon>rosids</taxon>
        <taxon>malvids</taxon>
        <taxon>Sapindales</taxon>
        <taxon>Sapindaceae</taxon>
        <taxon>Hippocastanoideae</taxon>
        <taxon>Acereae</taxon>
        <taxon>Acer</taxon>
    </lineage>
</organism>